<evidence type="ECO:0000313" key="2">
    <source>
        <dbReference type="Proteomes" id="UP000054324"/>
    </source>
</evidence>
<gene>
    <name evidence="1" type="ORF">T265_10501</name>
</gene>
<dbReference type="RefSeq" id="XP_009175153.1">
    <property type="nucleotide sequence ID" value="XM_009176889.1"/>
</dbReference>
<reference evidence="1 2" key="1">
    <citation type="submission" date="2013-11" db="EMBL/GenBank/DDBJ databases">
        <title>Opisthorchis viverrini - life in the bile duct.</title>
        <authorList>
            <person name="Young N.D."/>
            <person name="Nagarajan N."/>
            <person name="Lin S.J."/>
            <person name="Korhonen P.K."/>
            <person name="Jex A.R."/>
            <person name="Hall R.S."/>
            <person name="Safavi-Hemami H."/>
            <person name="Kaewkong W."/>
            <person name="Bertrand D."/>
            <person name="Gao S."/>
            <person name="Seet Q."/>
            <person name="Wongkham S."/>
            <person name="Teh B.T."/>
            <person name="Wongkham C."/>
            <person name="Intapan P.M."/>
            <person name="Maleewong W."/>
            <person name="Yang X."/>
            <person name="Hu M."/>
            <person name="Wang Z."/>
            <person name="Hofmann A."/>
            <person name="Sternberg P.W."/>
            <person name="Tan P."/>
            <person name="Wang J."/>
            <person name="Gasser R.B."/>
        </authorList>
    </citation>
    <scope>NUCLEOTIDE SEQUENCE [LARGE SCALE GENOMIC DNA]</scope>
</reference>
<evidence type="ECO:0000313" key="1">
    <source>
        <dbReference type="EMBL" id="KER21085.1"/>
    </source>
</evidence>
<dbReference type="CTD" id="20324669"/>
<organism evidence="1 2">
    <name type="scientific">Opisthorchis viverrini</name>
    <name type="common">Southeast Asian liver fluke</name>
    <dbReference type="NCBI Taxonomy" id="6198"/>
    <lineage>
        <taxon>Eukaryota</taxon>
        <taxon>Metazoa</taxon>
        <taxon>Spiralia</taxon>
        <taxon>Lophotrochozoa</taxon>
        <taxon>Platyhelminthes</taxon>
        <taxon>Trematoda</taxon>
        <taxon>Digenea</taxon>
        <taxon>Opisthorchiida</taxon>
        <taxon>Opisthorchiata</taxon>
        <taxon>Opisthorchiidae</taxon>
        <taxon>Opisthorchis</taxon>
    </lineage>
</organism>
<dbReference type="AlphaFoldDB" id="A0A074ZD12"/>
<dbReference type="EMBL" id="KL596995">
    <property type="protein sequence ID" value="KER21085.1"/>
    <property type="molecule type" value="Genomic_DNA"/>
</dbReference>
<sequence>MLLVVVNLLQTDLEYQAYLIGSQLTRVVTEDIPSMENPDLVVKQEKDIKQEGKRIVLGAWSEQKNLPDNYSAA</sequence>
<proteinExistence type="predicted"/>
<accession>A0A074ZD12</accession>
<dbReference type="KEGG" id="ovi:T265_10501"/>
<protein>
    <submittedName>
        <fullName evidence="1">Uncharacterized protein</fullName>
    </submittedName>
</protein>
<dbReference type="Proteomes" id="UP000054324">
    <property type="component" value="Unassembled WGS sequence"/>
</dbReference>
<keyword evidence="2" id="KW-1185">Reference proteome</keyword>
<dbReference type="GeneID" id="20324669"/>
<name>A0A074ZD12_OPIVI</name>